<organism evidence="6 7">
    <name type="scientific">Trichinella nelsoni</name>
    <dbReference type="NCBI Taxonomy" id="6336"/>
    <lineage>
        <taxon>Eukaryota</taxon>
        <taxon>Metazoa</taxon>
        <taxon>Ecdysozoa</taxon>
        <taxon>Nematoda</taxon>
        <taxon>Enoplea</taxon>
        <taxon>Dorylaimia</taxon>
        <taxon>Trichinellida</taxon>
        <taxon>Trichinellidae</taxon>
        <taxon>Trichinella</taxon>
    </lineage>
</organism>
<accession>A0A0V0RU67</accession>
<feature type="transmembrane region" description="Helical" evidence="3">
    <location>
        <begin position="508"/>
        <end position="532"/>
    </location>
</feature>
<dbReference type="InterPro" id="IPR036770">
    <property type="entry name" value="Ankyrin_rpt-contain_sf"/>
</dbReference>
<evidence type="ECO:0000256" key="1">
    <source>
        <dbReference type="PROSITE-ProRule" id="PRU00023"/>
    </source>
</evidence>
<dbReference type="SMART" id="SM00248">
    <property type="entry name" value="ANK"/>
    <property type="match status" value="11"/>
</dbReference>
<dbReference type="Proteomes" id="UP000054630">
    <property type="component" value="Unassembled WGS sequence"/>
</dbReference>
<keyword evidence="3" id="KW-0472">Membrane</keyword>
<feature type="transmembrane region" description="Helical" evidence="3">
    <location>
        <begin position="662"/>
        <end position="686"/>
    </location>
</feature>
<dbReference type="GO" id="GO:0019887">
    <property type="term" value="F:protein kinase regulator activity"/>
    <property type="evidence" value="ECO:0007669"/>
    <property type="project" value="TreeGrafter"/>
</dbReference>
<keyword evidence="3" id="KW-0812">Transmembrane</keyword>
<dbReference type="PROSITE" id="PS50088">
    <property type="entry name" value="ANK_REPEAT"/>
    <property type="match status" value="9"/>
</dbReference>
<feature type="repeat" description="ANK" evidence="1">
    <location>
        <begin position="249"/>
        <end position="281"/>
    </location>
</feature>
<feature type="repeat" description="ANK" evidence="1">
    <location>
        <begin position="282"/>
        <end position="314"/>
    </location>
</feature>
<evidence type="ECO:0000313" key="6">
    <source>
        <dbReference type="EMBL" id="KRX18032.1"/>
    </source>
</evidence>
<feature type="transmembrane region" description="Helical" evidence="3">
    <location>
        <begin position="538"/>
        <end position="556"/>
    </location>
</feature>
<dbReference type="SUPFAM" id="SSF48403">
    <property type="entry name" value="Ankyrin repeat"/>
    <property type="match status" value="1"/>
</dbReference>
<sequence length="1343" mass="151826">LNSMLADAPWTITSATSSTARQDPFQVFEGGNYDNITSTFRNLPVDIANEKGETPLIISSRLGDISLVKFFLQCGFDPNAKDDEMWTALLNAAKNGYIEICKVLLDAGANIEDSDVASWTPLCWAVYKKREDIVRLFIEKGASVNVIDEHTMTPLLWASGRGYTNIVDQLLRAGARVAVRDGFGNDALIWGSYVKSLPIVQLLLKAGSCADTVGMRGLTALILATQANSFEMVKAILEKPCAVNAVDHKGHPALYYAVLNGNAEIVKALLEAGAYVNPSEQIRESVLLKAVKSGFIDIVRLLLDHHVDIDCQDSEGRTALHLAIDKGFLEIVQLLLENEPNLELKNADGDTPLLKSARNRNLAFVQLLKQAGANVGAVDKNGDTSVHIALRCRSRRMVQILLAPPFDSRILYQPNKNKETAYSIDRAVGKPILPQIFGPLDSASKTEAMMGYELYSSALADVLCAPNLSLPLFVGLYAKWGSGKSFLLRKVRGALTTLSRSWLSPSPLIWSWSTAFLLNFISIVFGLFLFTFLPWKVALWPMLIIFAAFFLTYLYVMKWKSSLARRINMFISRKYAFIRLTFQTMFFDPPAMNEREIFSCPVGFIYADYRRLSNFECEHALTNIIDTFYAGLESYYGWLPVRLARAFKTHSRGRRKPKPRRLCGIPLMLLMALVVICFFAAVYLFLLYYQKRFSGPFLLSLLILATVGLLSLYPTSFVVVQSTVFRPRRAMKRLLSKIEKLSFEAFMEKLRAEVQILQETVDRLDCYTRSQTRLVIFVDGLDSCEGSRIVQTLDAIQVLFGRSQASRFIVLISVDPHVVIAAVRNNLQSAFLQSEVSSYDYLKLIIHMPLYLRNSEFVKLHQQLAQKQRRNAPVDTAGLKMLMRQETVAGSYWSLADSCRGSIRSPKPSAMPSQTFMGPEIVRDDYFGDLNPRSLRRIVNALSLTGRLMRAFEIDFSWVTLGHWTSLIEQWPYRMSWTIEYAERCGAADHVTLREMYNMIKDRIPNEHDYLIEMDRNPKGLDSYFQSELDPVLCVHHMRTFIPFTSNLDPYVRKLIRDKLETFDLTLNCPMVHNSENLTNELLTVPVGVSRLFLHPMWRKVRLSTLSVMELCQLLKALPLSNIEAVEKYCRICHTSNISGLTLSVCELDKLKSEFRMSFGDWEIFCLMVNYLRKREKQMDFSVENVEENVALTQLIMKSSSTSTTSTLKRRKQDEDEANMQHNWLQNRLGHLDKVDYEEEAADKASSLVTNSRRSSVTVSRLSPNTYANSEPPPSRPPSEAEKGQPSPASGEMSRPLLSSSDSEEEDNNQLTVRPKETIFRPSILNSQNSLIRASSEPGVNVE</sequence>
<gene>
    <name evidence="6" type="primary">Kidins220</name>
    <name evidence="6" type="ORF">T07_2653</name>
</gene>
<comment type="caution">
    <text evidence="6">The sequence shown here is derived from an EMBL/GenBank/DDBJ whole genome shotgun (WGS) entry which is preliminary data.</text>
</comment>
<keyword evidence="6" id="KW-0418">Kinase</keyword>
<feature type="repeat" description="ANK" evidence="1">
    <location>
        <begin position="84"/>
        <end position="116"/>
    </location>
</feature>
<dbReference type="InterPro" id="IPR052771">
    <property type="entry name" value="Neurotrophin_sig_adaptor"/>
</dbReference>
<proteinExistence type="predicted"/>
<evidence type="ECO:0000259" key="4">
    <source>
        <dbReference type="Pfam" id="PF07693"/>
    </source>
</evidence>
<dbReference type="Pfam" id="PF12796">
    <property type="entry name" value="Ank_2"/>
    <property type="match status" value="4"/>
</dbReference>
<feature type="non-terminal residue" evidence="6">
    <location>
        <position position="1"/>
    </location>
</feature>
<evidence type="ECO:0000256" key="2">
    <source>
        <dbReference type="SAM" id="MobiDB-lite"/>
    </source>
</evidence>
<dbReference type="InterPro" id="IPR002110">
    <property type="entry name" value="Ankyrin_rpt"/>
</dbReference>
<feature type="repeat" description="ANK" evidence="1">
    <location>
        <begin position="348"/>
        <end position="380"/>
    </location>
</feature>
<evidence type="ECO:0000256" key="3">
    <source>
        <dbReference type="SAM" id="Phobius"/>
    </source>
</evidence>
<evidence type="ECO:0000313" key="7">
    <source>
        <dbReference type="Proteomes" id="UP000054630"/>
    </source>
</evidence>
<keyword evidence="7" id="KW-1185">Reference proteome</keyword>
<reference evidence="6 7" key="1">
    <citation type="submission" date="2015-01" db="EMBL/GenBank/DDBJ databases">
        <title>Evolution of Trichinella species and genotypes.</title>
        <authorList>
            <person name="Korhonen P.K."/>
            <person name="Edoardo P."/>
            <person name="Giuseppe L.R."/>
            <person name="Gasser R.B."/>
        </authorList>
    </citation>
    <scope>NUCLEOTIDE SEQUENCE [LARGE SCALE GENOMIC DNA]</scope>
    <source>
        <strain evidence="6">ISS37</strain>
    </source>
</reference>
<feature type="domain" description="Kinase D-interacting substrate of 220 kDa-like SAM" evidence="5">
    <location>
        <begin position="1099"/>
        <end position="1181"/>
    </location>
</feature>
<dbReference type="OrthoDB" id="6084525at2759"/>
<dbReference type="GO" id="GO:0030165">
    <property type="term" value="F:PDZ domain binding"/>
    <property type="evidence" value="ECO:0007669"/>
    <property type="project" value="TreeGrafter"/>
</dbReference>
<feature type="compositionally biased region" description="Low complexity" evidence="2">
    <location>
        <begin position="1246"/>
        <end position="1263"/>
    </location>
</feature>
<protein>
    <submittedName>
        <fullName evidence="6">Kinase D-interacting substrate</fullName>
    </submittedName>
</protein>
<dbReference type="PANTHER" id="PTHR24116">
    <property type="entry name" value="KINASE D-INTERACTING SUBSTRATE OF 220 KDA"/>
    <property type="match status" value="1"/>
</dbReference>
<dbReference type="GO" id="GO:0016301">
    <property type="term" value="F:kinase activity"/>
    <property type="evidence" value="ECO:0007669"/>
    <property type="project" value="UniProtKB-KW"/>
</dbReference>
<feature type="domain" description="KAP NTPase" evidence="4">
    <location>
        <begin position="452"/>
        <end position="949"/>
    </location>
</feature>
<keyword evidence="3" id="KW-1133">Transmembrane helix</keyword>
<dbReference type="PANTHER" id="PTHR24116:SF0">
    <property type="entry name" value="KINASE D-INTERACTING SUBSTRATE OF 220 KDA"/>
    <property type="match status" value="1"/>
</dbReference>
<dbReference type="InterPro" id="IPR057092">
    <property type="entry name" value="SAM_KIDINS220"/>
</dbReference>
<feature type="repeat" description="ANK" evidence="1">
    <location>
        <begin position="51"/>
        <end position="83"/>
    </location>
</feature>
<keyword evidence="1" id="KW-0040">ANK repeat</keyword>
<dbReference type="Gene3D" id="1.25.40.20">
    <property type="entry name" value="Ankyrin repeat-containing domain"/>
    <property type="match status" value="2"/>
</dbReference>
<dbReference type="PROSITE" id="PS50297">
    <property type="entry name" value="ANK_REP_REGION"/>
    <property type="match status" value="7"/>
</dbReference>
<dbReference type="Pfam" id="PF23307">
    <property type="entry name" value="SAM_KIDINS220"/>
    <property type="match status" value="1"/>
</dbReference>
<dbReference type="Pfam" id="PF00023">
    <property type="entry name" value="Ank"/>
    <property type="match status" value="1"/>
</dbReference>
<feature type="repeat" description="ANK" evidence="1">
    <location>
        <begin position="216"/>
        <end position="248"/>
    </location>
</feature>
<feature type="region of interest" description="Disordered" evidence="2">
    <location>
        <begin position="1244"/>
        <end position="1343"/>
    </location>
</feature>
<dbReference type="Pfam" id="PF07693">
    <property type="entry name" value="KAP_NTPase"/>
    <property type="match status" value="1"/>
</dbReference>
<dbReference type="InterPro" id="IPR011646">
    <property type="entry name" value="KAP_P-loop"/>
</dbReference>
<name>A0A0V0RU67_9BILA</name>
<feature type="transmembrane region" description="Helical" evidence="3">
    <location>
        <begin position="698"/>
        <end position="725"/>
    </location>
</feature>
<dbReference type="EMBL" id="JYDL01000078">
    <property type="protein sequence ID" value="KRX18032.1"/>
    <property type="molecule type" value="Genomic_DNA"/>
</dbReference>
<evidence type="ECO:0000259" key="5">
    <source>
        <dbReference type="Pfam" id="PF23307"/>
    </source>
</evidence>
<feature type="repeat" description="ANK" evidence="1">
    <location>
        <begin position="315"/>
        <end position="347"/>
    </location>
</feature>
<feature type="repeat" description="ANK" evidence="1">
    <location>
        <begin position="117"/>
        <end position="149"/>
    </location>
</feature>
<feature type="compositionally biased region" description="Polar residues" evidence="2">
    <location>
        <begin position="1324"/>
        <end position="1333"/>
    </location>
</feature>
<keyword evidence="6" id="KW-0808">Transferase</keyword>
<feature type="repeat" description="ANK" evidence="1">
    <location>
        <begin position="150"/>
        <end position="182"/>
    </location>
</feature>